<keyword evidence="3" id="KW-1185">Reference proteome</keyword>
<dbReference type="EMBL" id="MCFD01000005">
    <property type="protein sequence ID" value="ORX70875.1"/>
    <property type="molecule type" value="Genomic_DNA"/>
</dbReference>
<keyword evidence="1" id="KW-0732">Signal</keyword>
<name>A0A1Y1WBX7_9FUNG</name>
<comment type="caution">
    <text evidence="2">The sequence shown here is derived from an EMBL/GenBank/DDBJ whole genome shotgun (WGS) entry which is preliminary data.</text>
</comment>
<evidence type="ECO:0000313" key="3">
    <source>
        <dbReference type="Proteomes" id="UP000193922"/>
    </source>
</evidence>
<dbReference type="RefSeq" id="XP_040744454.1">
    <property type="nucleotide sequence ID" value="XM_040889735.1"/>
</dbReference>
<gene>
    <name evidence="2" type="ORF">DL89DRAFT_283400</name>
</gene>
<evidence type="ECO:0000256" key="1">
    <source>
        <dbReference type="SAM" id="SignalP"/>
    </source>
</evidence>
<proteinExistence type="predicted"/>
<feature type="signal peptide" evidence="1">
    <location>
        <begin position="1"/>
        <end position="35"/>
    </location>
</feature>
<dbReference type="Pfam" id="PF07845">
    <property type="entry name" value="DUF1636"/>
    <property type="match status" value="1"/>
</dbReference>
<dbReference type="GeneID" id="63806383"/>
<feature type="chain" id="PRO_5012779124" evidence="1">
    <location>
        <begin position="36"/>
        <end position="453"/>
    </location>
</feature>
<dbReference type="OrthoDB" id="5589413at2759"/>
<protein>
    <submittedName>
        <fullName evidence="2">Uncharacterized protein</fullName>
    </submittedName>
</protein>
<sequence>MGIFWPPTAPQTSCGLLGLCALWLGLLKKLDEDSAWQIENDTTARHLSALAASDNARDTRSYASDSTAFSRASTPPAEAASLASDTALRHVFLPEDARTQPSSAQCNTPEGFSQLDAALDKLKTGGATDYTVTDDSVDATSVLLPLTVMPAMVGPPGMSKAEKLEKAGRLQPLPNPSAPKIKPTVRNGKPQLFDYIPPTPTTPSVASSPAPRRVRAHVEIETTEHDSYGFVSNPSAFVAAPTASLKQIGRPSGDHYLFVCVKCQRRSTNEVCEKVCSDEDGVLRCKLQPRNGMELEDLEDLVMPMTPRVSTDGRKKTTGRMLYENLQALHTQHERLRTRAACHGSAPHTHETKGSLDCPNAVQSRLRIVPVNCLSMCHLGNVIAMSAPGKFGYQFGAMREDDSEDMQAILQFAEDYIESDEGFTKNKTRPPRLSRNILSRIPPALPAFTTLVE</sequence>
<dbReference type="AlphaFoldDB" id="A0A1Y1WBX7"/>
<dbReference type="Proteomes" id="UP000193922">
    <property type="component" value="Unassembled WGS sequence"/>
</dbReference>
<dbReference type="InterPro" id="IPR012863">
    <property type="entry name" value="DUF1636"/>
</dbReference>
<accession>A0A1Y1WBX7</accession>
<organism evidence="2 3">
    <name type="scientific">Linderina pennispora</name>
    <dbReference type="NCBI Taxonomy" id="61395"/>
    <lineage>
        <taxon>Eukaryota</taxon>
        <taxon>Fungi</taxon>
        <taxon>Fungi incertae sedis</taxon>
        <taxon>Zoopagomycota</taxon>
        <taxon>Kickxellomycotina</taxon>
        <taxon>Kickxellomycetes</taxon>
        <taxon>Kickxellales</taxon>
        <taxon>Kickxellaceae</taxon>
        <taxon>Linderina</taxon>
    </lineage>
</organism>
<evidence type="ECO:0000313" key="2">
    <source>
        <dbReference type="EMBL" id="ORX70875.1"/>
    </source>
</evidence>
<reference evidence="2 3" key="1">
    <citation type="submission" date="2016-07" db="EMBL/GenBank/DDBJ databases">
        <title>Pervasive Adenine N6-methylation of Active Genes in Fungi.</title>
        <authorList>
            <consortium name="DOE Joint Genome Institute"/>
            <person name="Mondo S.J."/>
            <person name="Dannebaum R.O."/>
            <person name="Kuo R.C."/>
            <person name="Labutti K."/>
            <person name="Haridas S."/>
            <person name="Kuo A."/>
            <person name="Salamov A."/>
            <person name="Ahrendt S.R."/>
            <person name="Lipzen A."/>
            <person name="Sullivan W."/>
            <person name="Andreopoulos W.B."/>
            <person name="Clum A."/>
            <person name="Lindquist E."/>
            <person name="Daum C."/>
            <person name="Ramamoorthy G.K."/>
            <person name="Gryganskyi A."/>
            <person name="Culley D."/>
            <person name="Magnuson J.K."/>
            <person name="James T.Y."/>
            <person name="O'Malley M.A."/>
            <person name="Stajich J.E."/>
            <person name="Spatafora J.W."/>
            <person name="Visel A."/>
            <person name="Grigoriev I.V."/>
        </authorList>
    </citation>
    <scope>NUCLEOTIDE SEQUENCE [LARGE SCALE GENOMIC DNA]</scope>
    <source>
        <strain evidence="2 3">ATCC 12442</strain>
    </source>
</reference>